<organism evidence="1 2">
    <name type="scientific">Lacimonas salitolerans</name>
    <dbReference type="NCBI Taxonomy" id="1323750"/>
    <lineage>
        <taxon>Bacteria</taxon>
        <taxon>Pseudomonadati</taxon>
        <taxon>Pseudomonadota</taxon>
        <taxon>Alphaproteobacteria</taxon>
        <taxon>Rhodobacterales</taxon>
        <taxon>Paracoccaceae</taxon>
        <taxon>Lacimonas</taxon>
    </lineage>
</organism>
<gene>
    <name evidence="1" type="ORF">ACFTOW_14510</name>
</gene>
<reference evidence="2" key="1">
    <citation type="journal article" date="2019" name="Int. J. Syst. Evol. Microbiol.">
        <title>The Global Catalogue of Microorganisms (GCM) 10K type strain sequencing project: providing services to taxonomists for standard genome sequencing and annotation.</title>
        <authorList>
            <consortium name="The Broad Institute Genomics Platform"/>
            <consortium name="The Broad Institute Genome Sequencing Center for Infectious Disease"/>
            <person name="Wu L."/>
            <person name="Ma J."/>
        </authorList>
    </citation>
    <scope>NUCLEOTIDE SEQUENCE [LARGE SCALE GENOMIC DNA]</scope>
    <source>
        <strain evidence="2">CGMCC 1.12477</strain>
    </source>
</reference>
<dbReference type="EMBL" id="JBHUDD010000132">
    <property type="protein sequence ID" value="MFD1510600.1"/>
    <property type="molecule type" value="Genomic_DNA"/>
</dbReference>
<dbReference type="InterPro" id="IPR021857">
    <property type="entry name" value="DUF3467"/>
</dbReference>
<dbReference type="Pfam" id="PF11950">
    <property type="entry name" value="DUF3467"/>
    <property type="match status" value="1"/>
</dbReference>
<evidence type="ECO:0000313" key="1">
    <source>
        <dbReference type="EMBL" id="MFD1510600.1"/>
    </source>
</evidence>
<dbReference type="RefSeq" id="WP_379916926.1">
    <property type="nucleotide sequence ID" value="NZ_JBHUDD010000132.1"/>
</dbReference>
<sequence length="110" mass="12133">MTDKNASTKLDIENAEVLGEQTQEGAARNVQVRFDDTNMQSNYANVANVGMSKDELTLLFGVNQTWGTVGDEIVIKLSSRIILTPSVAKNLSETLKRVLSEYEEKVGKII</sequence>
<comment type="caution">
    <text evidence="1">The sequence shown here is derived from an EMBL/GenBank/DDBJ whole genome shotgun (WGS) entry which is preliminary data.</text>
</comment>
<dbReference type="Proteomes" id="UP001597186">
    <property type="component" value="Unassembled WGS sequence"/>
</dbReference>
<protein>
    <submittedName>
        <fullName evidence="1">DUF3467 domain-containing protein</fullName>
    </submittedName>
</protein>
<name>A0ABW4EGX2_9RHOB</name>
<keyword evidence="2" id="KW-1185">Reference proteome</keyword>
<evidence type="ECO:0000313" key="2">
    <source>
        <dbReference type="Proteomes" id="UP001597186"/>
    </source>
</evidence>
<proteinExistence type="predicted"/>
<accession>A0ABW4EGX2</accession>